<evidence type="ECO:0000313" key="1">
    <source>
        <dbReference type="EMBL" id="MCL9815923.1"/>
    </source>
</evidence>
<dbReference type="RefSeq" id="WP_250582841.1">
    <property type="nucleotide sequence ID" value="NZ_JAKRVX010000001.1"/>
</dbReference>
<gene>
    <name evidence="1" type="ORF">AArcSt2_03110</name>
</gene>
<reference evidence="1" key="1">
    <citation type="journal article" date="2022" name="Syst. Appl. Microbiol.">
        <title>Natronocalculus amylovorans gen. nov., sp. nov., and Natranaeroarchaeum aerophilus sp. nov., dominant culturable amylolytic natronoarchaea from hypersaline soda lakes in southwestern Siberia.</title>
        <authorList>
            <person name="Sorokin D.Y."/>
            <person name="Elcheninov A.G."/>
            <person name="Khizhniak T.V."/>
            <person name="Koenen M."/>
            <person name="Bale N.J."/>
            <person name="Damste J.S.S."/>
            <person name="Kublanov I.V."/>
        </authorList>
    </citation>
    <scope>NUCLEOTIDE SEQUENCE</scope>
    <source>
        <strain evidence="1">AArc-St2</strain>
    </source>
</reference>
<reference evidence="1" key="2">
    <citation type="submission" date="2022-02" db="EMBL/GenBank/DDBJ databases">
        <authorList>
            <person name="Elcheninov A.G."/>
            <person name="Sorokin D.Y."/>
            <person name="Kublanov I.V."/>
        </authorList>
    </citation>
    <scope>NUCLEOTIDE SEQUENCE</scope>
    <source>
        <strain evidence="1">AArc-St2</strain>
    </source>
</reference>
<keyword evidence="2" id="KW-1185">Reference proteome</keyword>
<protein>
    <submittedName>
        <fullName evidence="1">YkgJ family cysteine cluster protein</fullName>
    </submittedName>
</protein>
<sequence>MEVNCAGCAGCCIDWRALVSDPVAHERQGDRAPIDDTYNLVPLRGHEARSLVDCGYGDAMTPRLFEAGPDDDCIRVDGFDLAAIGDRPVFYLGLRKPPKPVAPFGEHRQWLRSCAFLDPETLQCRIHGDDLYPETCSVYPGDNLHMDQETECERVEDVFGGIRLIDATPPDNRSQPQFAGAVGSKIFGYPDPDELSGVVDRLAANALTAYDRSLFVGIASGSSPGMLDINKAIAETYQSKAHSAESWVGKTIEHWEKRADAAGTRAVVDNPAIYETDHGAPETTGWNP</sequence>
<dbReference type="EMBL" id="JAKRVX010000001">
    <property type="protein sequence ID" value="MCL9815923.1"/>
    <property type="molecule type" value="Genomic_DNA"/>
</dbReference>
<name>A0AAE3K7E4_9EURY</name>
<evidence type="ECO:0000313" key="2">
    <source>
        <dbReference type="Proteomes" id="UP001203207"/>
    </source>
</evidence>
<accession>A0AAE3K7E4</accession>
<dbReference type="Pfam" id="PF24375">
    <property type="entry name" value="DUF7531"/>
    <property type="match status" value="1"/>
</dbReference>
<dbReference type="Proteomes" id="UP001203207">
    <property type="component" value="Unassembled WGS sequence"/>
</dbReference>
<dbReference type="AlphaFoldDB" id="A0AAE3K7E4"/>
<dbReference type="InterPro" id="IPR055953">
    <property type="entry name" value="DUF7531"/>
</dbReference>
<organism evidence="1 2">
    <name type="scientific">Natronocalculus amylovorans</name>
    <dbReference type="NCBI Taxonomy" id="2917812"/>
    <lineage>
        <taxon>Archaea</taxon>
        <taxon>Methanobacteriati</taxon>
        <taxon>Methanobacteriota</taxon>
        <taxon>Stenosarchaea group</taxon>
        <taxon>Halobacteria</taxon>
        <taxon>Halobacteriales</taxon>
        <taxon>Haloferacaceae</taxon>
        <taxon>Natronocalculus</taxon>
    </lineage>
</organism>
<comment type="caution">
    <text evidence="1">The sequence shown here is derived from an EMBL/GenBank/DDBJ whole genome shotgun (WGS) entry which is preliminary data.</text>
</comment>
<proteinExistence type="predicted"/>